<keyword evidence="3" id="KW-1185">Reference proteome</keyword>
<keyword evidence="1" id="KW-1133">Transmembrane helix</keyword>
<sequence>MGALVDWVTQIILFLLLASVVDLMIPATSMKKYIKLIVGLILILIFLKPVFYLFDMDVKRALQASYTEMMNEQPEKKDLENTMEMKKSEIQTSQRAYIGKQMAVQLKQLANEPLEKNYEQQIASIDPQFAKEVDDTDEAMKKKIEHITVYLKKPQTEEEEGEGGVAVVENVVIDGDKPESDENGIDTNGIKNLLHDVWGIDKEKMTIAREGEPS</sequence>
<dbReference type="RefSeq" id="WP_343752921.1">
    <property type="nucleotide sequence ID" value="NZ_BAAADM010000054.1"/>
</dbReference>
<evidence type="ECO:0000313" key="2">
    <source>
        <dbReference type="EMBL" id="GAA0443627.1"/>
    </source>
</evidence>
<reference evidence="3" key="1">
    <citation type="journal article" date="2019" name="Int. J. Syst. Evol. Microbiol.">
        <title>The Global Catalogue of Microorganisms (GCM) 10K type strain sequencing project: providing services to taxonomists for standard genome sequencing and annotation.</title>
        <authorList>
            <consortium name="The Broad Institute Genomics Platform"/>
            <consortium name="The Broad Institute Genome Sequencing Center for Infectious Disease"/>
            <person name="Wu L."/>
            <person name="Ma J."/>
        </authorList>
    </citation>
    <scope>NUCLEOTIDE SEQUENCE [LARGE SCALE GENOMIC DNA]</scope>
    <source>
        <strain evidence="3">JCM 12149</strain>
    </source>
</reference>
<dbReference type="NCBIfam" id="TIGR02896">
    <property type="entry name" value="spore_III_AF"/>
    <property type="match status" value="1"/>
</dbReference>
<evidence type="ECO:0000256" key="1">
    <source>
        <dbReference type="SAM" id="Phobius"/>
    </source>
</evidence>
<accession>A0ABP3J6H4</accession>
<keyword evidence="1" id="KW-0812">Transmembrane</keyword>
<name>A0ABP3J6H4_9BACI</name>
<keyword evidence="1" id="KW-0472">Membrane</keyword>
<comment type="caution">
    <text evidence="2">The sequence shown here is derived from an EMBL/GenBank/DDBJ whole genome shotgun (WGS) entry which is preliminary data.</text>
</comment>
<evidence type="ECO:0000313" key="3">
    <source>
        <dbReference type="Proteomes" id="UP001501459"/>
    </source>
</evidence>
<organism evidence="2 3">
    <name type="scientific">Lentibacillus halophilus</name>
    <dbReference type="NCBI Taxonomy" id="295065"/>
    <lineage>
        <taxon>Bacteria</taxon>
        <taxon>Bacillati</taxon>
        <taxon>Bacillota</taxon>
        <taxon>Bacilli</taxon>
        <taxon>Bacillales</taxon>
        <taxon>Bacillaceae</taxon>
        <taxon>Lentibacillus</taxon>
    </lineage>
</organism>
<dbReference type="EMBL" id="BAAADM010000054">
    <property type="protein sequence ID" value="GAA0443627.1"/>
    <property type="molecule type" value="Genomic_DNA"/>
</dbReference>
<feature type="transmembrane region" description="Helical" evidence="1">
    <location>
        <begin position="7"/>
        <end position="27"/>
    </location>
</feature>
<dbReference type="Pfam" id="PF09581">
    <property type="entry name" value="Spore_III_AF"/>
    <property type="match status" value="1"/>
</dbReference>
<gene>
    <name evidence="2" type="primary">spoIIIAF</name>
    <name evidence="2" type="ORF">GCM10008983_21100</name>
</gene>
<dbReference type="InterPro" id="IPR014245">
    <property type="entry name" value="Spore_III_AF"/>
</dbReference>
<feature type="transmembrane region" description="Helical" evidence="1">
    <location>
        <begin position="33"/>
        <end position="54"/>
    </location>
</feature>
<protein>
    <submittedName>
        <fullName evidence="2">Stage III sporulation protein AF</fullName>
    </submittedName>
</protein>
<dbReference type="Proteomes" id="UP001501459">
    <property type="component" value="Unassembled WGS sequence"/>
</dbReference>
<proteinExistence type="predicted"/>